<name>J9G0J3_9ZZZZ</name>
<sequence>RTWEEIVRLGINREVQVCNAVRLGIGREVQVCK</sequence>
<feature type="non-terminal residue" evidence="1">
    <location>
        <position position="1"/>
    </location>
</feature>
<reference evidence="1" key="1">
    <citation type="journal article" date="2012" name="PLoS ONE">
        <title>Gene sets for utilization of primary and secondary nutrition supplies in the distal gut of endangered iberian lynx.</title>
        <authorList>
            <person name="Alcaide M."/>
            <person name="Messina E."/>
            <person name="Richter M."/>
            <person name="Bargiela R."/>
            <person name="Peplies J."/>
            <person name="Huws S.A."/>
            <person name="Newbold C.J."/>
            <person name="Golyshin P.N."/>
            <person name="Simon M.A."/>
            <person name="Lopez G."/>
            <person name="Yakimov M.M."/>
            <person name="Ferrer M."/>
        </authorList>
    </citation>
    <scope>NUCLEOTIDE SEQUENCE</scope>
</reference>
<protein>
    <submittedName>
        <fullName evidence="1">Uncharacterized protein</fullName>
    </submittedName>
</protein>
<gene>
    <name evidence="1" type="ORF">EVA_16565</name>
</gene>
<comment type="caution">
    <text evidence="1">The sequence shown here is derived from an EMBL/GenBank/DDBJ whole genome shotgun (WGS) entry which is preliminary data.</text>
</comment>
<proteinExistence type="predicted"/>
<dbReference type="EMBL" id="AMCI01005868">
    <property type="protein sequence ID" value="EJW95327.1"/>
    <property type="molecule type" value="Genomic_DNA"/>
</dbReference>
<evidence type="ECO:0000313" key="1">
    <source>
        <dbReference type="EMBL" id="EJW95327.1"/>
    </source>
</evidence>
<accession>J9G0J3</accession>
<organism evidence="1">
    <name type="scientific">gut metagenome</name>
    <dbReference type="NCBI Taxonomy" id="749906"/>
    <lineage>
        <taxon>unclassified sequences</taxon>
        <taxon>metagenomes</taxon>
        <taxon>organismal metagenomes</taxon>
    </lineage>
</organism>
<dbReference type="AlphaFoldDB" id="J9G0J3"/>